<dbReference type="Gene3D" id="3.30.160.60">
    <property type="entry name" value="Classic Zinc Finger"/>
    <property type="match status" value="1"/>
</dbReference>
<evidence type="ECO:0000313" key="4">
    <source>
        <dbReference type="EMBL" id="OAY57092.1"/>
    </source>
</evidence>
<dbReference type="GO" id="GO:0008270">
    <property type="term" value="F:zinc ion binding"/>
    <property type="evidence" value="ECO:0007669"/>
    <property type="project" value="UniProtKB-KW"/>
</dbReference>
<dbReference type="Proteomes" id="UP000091857">
    <property type="component" value="Chromosome 2"/>
</dbReference>
<dbReference type="InterPro" id="IPR013087">
    <property type="entry name" value="Znf_C2H2_type"/>
</dbReference>
<protein>
    <recommendedName>
        <fullName evidence="3">C2H2-type domain-containing protein</fullName>
    </recommendedName>
</protein>
<dbReference type="GO" id="GO:0009740">
    <property type="term" value="P:gibberellic acid mediated signaling pathway"/>
    <property type="evidence" value="ECO:0000318"/>
    <property type="project" value="GO_Central"/>
</dbReference>
<reference evidence="5" key="1">
    <citation type="journal article" date="2016" name="Nat. Biotechnol.">
        <title>Sequencing wild and cultivated cassava and related species reveals extensive interspecific hybridization and genetic diversity.</title>
        <authorList>
            <person name="Bredeson J.V."/>
            <person name="Lyons J.B."/>
            <person name="Prochnik S.E."/>
            <person name="Wu G.A."/>
            <person name="Ha C.M."/>
            <person name="Edsinger-Gonzales E."/>
            <person name="Grimwood J."/>
            <person name="Schmutz J."/>
            <person name="Rabbi I.Y."/>
            <person name="Egesi C."/>
            <person name="Nauluvula P."/>
            <person name="Lebot V."/>
            <person name="Ndunguru J."/>
            <person name="Mkamilo G."/>
            <person name="Bart R.S."/>
            <person name="Setter T.L."/>
            <person name="Gleadow R.M."/>
            <person name="Kulakow P."/>
            <person name="Ferguson M.E."/>
            <person name="Rounsley S."/>
            <person name="Rokhsar D.S."/>
        </authorList>
    </citation>
    <scope>NUCLEOTIDE SEQUENCE [LARGE SCALE GENOMIC DNA]</scope>
    <source>
        <strain evidence="5">cv. AM560-2</strain>
    </source>
</reference>
<keyword evidence="1" id="KW-0862">Zinc</keyword>
<dbReference type="GO" id="GO:0010090">
    <property type="term" value="P:trichome morphogenesis"/>
    <property type="evidence" value="ECO:0007669"/>
    <property type="project" value="InterPro"/>
</dbReference>
<dbReference type="GO" id="GO:0005634">
    <property type="term" value="C:nucleus"/>
    <property type="evidence" value="ECO:0000318"/>
    <property type="project" value="GO_Central"/>
</dbReference>
<dbReference type="SUPFAM" id="SSF57667">
    <property type="entry name" value="beta-beta-alpha zinc fingers"/>
    <property type="match status" value="1"/>
</dbReference>
<evidence type="ECO:0000256" key="1">
    <source>
        <dbReference type="PROSITE-ProRule" id="PRU00042"/>
    </source>
</evidence>
<dbReference type="EMBL" id="CM004388">
    <property type="protein sequence ID" value="OAY57092.1"/>
    <property type="molecule type" value="Genomic_DNA"/>
</dbReference>
<dbReference type="PANTHER" id="PTHR46353:SF13">
    <property type="entry name" value="ZINC FINGER PROTEIN 6"/>
    <property type="match status" value="1"/>
</dbReference>
<evidence type="ECO:0000259" key="3">
    <source>
        <dbReference type="PROSITE" id="PS50157"/>
    </source>
</evidence>
<dbReference type="InterPro" id="IPR036236">
    <property type="entry name" value="Znf_C2H2_sf"/>
</dbReference>
<dbReference type="Gramene" id="Manes.02G069800.1.v8.1">
    <property type="protein sequence ID" value="Manes.02G069800.1.v8.1.CDS.1"/>
    <property type="gene ID" value="Manes.02G069800.v8.1"/>
</dbReference>
<gene>
    <name evidence="4" type="ORF">MANES_02G069800v8</name>
</gene>
<dbReference type="FunFam" id="3.30.160.60:FF:002829">
    <property type="entry name" value="Zinc finger protein 6"/>
    <property type="match status" value="1"/>
</dbReference>
<keyword evidence="1" id="KW-0479">Metal-binding</keyword>
<comment type="caution">
    <text evidence="4">The sequence shown here is derived from an EMBL/GenBank/DDBJ whole genome shotgun (WGS) entry which is preliminary data.</text>
</comment>
<accession>A0A2C9WC00</accession>
<proteinExistence type="predicted"/>
<organism evidence="4 5">
    <name type="scientific">Manihot esculenta</name>
    <name type="common">Cassava</name>
    <name type="synonym">Jatropha manihot</name>
    <dbReference type="NCBI Taxonomy" id="3983"/>
    <lineage>
        <taxon>Eukaryota</taxon>
        <taxon>Viridiplantae</taxon>
        <taxon>Streptophyta</taxon>
        <taxon>Embryophyta</taxon>
        <taxon>Tracheophyta</taxon>
        <taxon>Spermatophyta</taxon>
        <taxon>Magnoliopsida</taxon>
        <taxon>eudicotyledons</taxon>
        <taxon>Gunneridae</taxon>
        <taxon>Pentapetalae</taxon>
        <taxon>rosids</taxon>
        <taxon>fabids</taxon>
        <taxon>Malpighiales</taxon>
        <taxon>Euphorbiaceae</taxon>
        <taxon>Crotonoideae</taxon>
        <taxon>Manihoteae</taxon>
        <taxon>Manihot</taxon>
    </lineage>
</organism>
<name>A0A2C9WC00_MANES</name>
<evidence type="ECO:0000313" key="5">
    <source>
        <dbReference type="Proteomes" id="UP000091857"/>
    </source>
</evidence>
<dbReference type="PANTHER" id="PTHR46353">
    <property type="entry name" value="ZINC FINGER PROTEIN 5"/>
    <property type="match status" value="1"/>
</dbReference>
<feature type="compositionally biased region" description="Basic and acidic residues" evidence="2">
    <location>
        <begin position="179"/>
        <end position="190"/>
    </location>
</feature>
<sequence length="200" mass="22209">MADNDIANNTTLKLFGFNILENIPVDSRKSPSGSPETETEGRKYECQYCCREFANSQALGGHQNAHKKERQLLKRAQIQATRNQLASSYVPPSMFSTLKPHPPHLHPAAMIPVAVQQQQQQHHLPSWFYKSYLSLMSNGDALGSGTEPGRHVEGDGLALDEDLGFHPRNSMAAWSTGFTREEAESQRDKGLGNVDLHLSL</sequence>
<dbReference type="OrthoDB" id="772256at2759"/>
<dbReference type="STRING" id="3983.A0A2C9WC00"/>
<feature type="region of interest" description="Disordered" evidence="2">
    <location>
        <begin position="178"/>
        <end position="200"/>
    </location>
</feature>
<keyword evidence="1" id="KW-0863">Zinc-finger</keyword>
<feature type="domain" description="C2H2-type" evidence="3">
    <location>
        <begin position="44"/>
        <end position="71"/>
    </location>
</feature>
<dbReference type="GO" id="GO:0003700">
    <property type="term" value="F:DNA-binding transcription factor activity"/>
    <property type="evidence" value="ECO:0000318"/>
    <property type="project" value="GO_Central"/>
</dbReference>
<dbReference type="InterPro" id="IPR044299">
    <property type="entry name" value="GIS3/ZFP5/ZFP6"/>
</dbReference>
<dbReference type="PROSITE" id="PS50157">
    <property type="entry name" value="ZINC_FINGER_C2H2_2"/>
    <property type="match status" value="1"/>
</dbReference>
<keyword evidence="5" id="KW-1185">Reference proteome</keyword>
<dbReference type="GO" id="GO:0010026">
    <property type="term" value="P:trichome differentiation"/>
    <property type="evidence" value="ECO:0000318"/>
    <property type="project" value="GO_Central"/>
</dbReference>
<evidence type="ECO:0000256" key="2">
    <source>
        <dbReference type="SAM" id="MobiDB-lite"/>
    </source>
</evidence>
<dbReference type="PROSITE" id="PS00028">
    <property type="entry name" value="ZINC_FINGER_C2H2_1"/>
    <property type="match status" value="1"/>
</dbReference>
<dbReference type="GO" id="GO:0009736">
    <property type="term" value="P:cytokinin-activated signaling pathway"/>
    <property type="evidence" value="ECO:0000318"/>
    <property type="project" value="GO_Central"/>
</dbReference>
<dbReference type="GO" id="GO:0000976">
    <property type="term" value="F:transcription cis-regulatory region binding"/>
    <property type="evidence" value="ECO:0000318"/>
    <property type="project" value="GO_Central"/>
</dbReference>
<dbReference type="AlphaFoldDB" id="A0A2C9WC00"/>